<reference evidence="2" key="1">
    <citation type="submission" date="2020-08" db="EMBL/GenBank/DDBJ databases">
        <title>Ramlibacter sp. GTP1 16S ribosomal RNA gene genome sequencing and assembly.</title>
        <authorList>
            <person name="Kang M."/>
        </authorList>
    </citation>
    <scope>NUCLEOTIDE SEQUENCE</scope>
    <source>
        <strain evidence="2">GTP1</strain>
    </source>
</reference>
<evidence type="ECO:0000313" key="2">
    <source>
        <dbReference type="EMBL" id="MBC5765939.1"/>
    </source>
</evidence>
<evidence type="ECO:0008006" key="4">
    <source>
        <dbReference type="Google" id="ProtNLM"/>
    </source>
</evidence>
<feature type="transmembrane region" description="Helical" evidence="1">
    <location>
        <begin position="25"/>
        <end position="44"/>
    </location>
</feature>
<gene>
    <name evidence="2" type="ORF">H8R02_15835</name>
</gene>
<protein>
    <recommendedName>
        <fullName evidence="4">Lytic transglycosylase domain-containing protein</fullName>
    </recommendedName>
</protein>
<evidence type="ECO:0000313" key="3">
    <source>
        <dbReference type="Proteomes" id="UP000596827"/>
    </source>
</evidence>
<keyword evidence="3" id="KW-1185">Reference proteome</keyword>
<keyword evidence="1" id="KW-1133">Transmembrane helix</keyword>
<dbReference type="InterPro" id="IPR023346">
    <property type="entry name" value="Lysozyme-like_dom_sf"/>
</dbReference>
<name>A0A923MAU1_9BURK</name>
<comment type="caution">
    <text evidence="2">The sequence shown here is derived from an EMBL/GenBank/DDBJ whole genome shotgun (WGS) entry which is preliminary data.</text>
</comment>
<keyword evidence="1" id="KW-0472">Membrane</keyword>
<keyword evidence="1" id="KW-0812">Transmembrane</keyword>
<dbReference type="AlphaFoldDB" id="A0A923MAU1"/>
<accession>A0A923MAU1</accession>
<evidence type="ECO:0000256" key="1">
    <source>
        <dbReference type="SAM" id="Phobius"/>
    </source>
</evidence>
<dbReference type="Proteomes" id="UP000596827">
    <property type="component" value="Unassembled WGS sequence"/>
</dbReference>
<sequence length="314" mass="33580">MAYAGSAVSRTTVHARNTTRNARNVPALAGLLAIAGAVVAVTGANPLPQVPTFKTVAQHQQHATEVATAFASQPIEAAAQVKAPVIAFTEPEKPVIKFSPDKEYYDQLRSRLRWVDIKMGEEKLQTPDTASRILLAQAAARKANLAEVGLNFRDVYGIINAETSWIPRMGASKDGTPNLGIAQFEPATARALGLVDPHDPVESVHIMALHLKDAATWSAKRLAGLKLSDAERALKLREGLSIYYNLSSKGRAMWNGKNTAKLPIETQRHISNARRGAQEADTLAQQLANVRGLTKGSGMMTASFNGGNGSNGGN</sequence>
<proteinExistence type="predicted"/>
<dbReference type="SUPFAM" id="SSF53955">
    <property type="entry name" value="Lysozyme-like"/>
    <property type="match status" value="1"/>
</dbReference>
<dbReference type="RefSeq" id="WP_187082403.1">
    <property type="nucleotide sequence ID" value="NZ_JACORU010000005.1"/>
</dbReference>
<organism evidence="2 3">
    <name type="scientific">Ramlibacter albus</name>
    <dbReference type="NCBI Taxonomy" id="2079448"/>
    <lineage>
        <taxon>Bacteria</taxon>
        <taxon>Pseudomonadati</taxon>
        <taxon>Pseudomonadota</taxon>
        <taxon>Betaproteobacteria</taxon>
        <taxon>Burkholderiales</taxon>
        <taxon>Comamonadaceae</taxon>
        <taxon>Ramlibacter</taxon>
    </lineage>
</organism>
<dbReference type="EMBL" id="JACORU010000005">
    <property type="protein sequence ID" value="MBC5765939.1"/>
    <property type="molecule type" value="Genomic_DNA"/>
</dbReference>
<dbReference type="Gene3D" id="1.10.530.10">
    <property type="match status" value="1"/>
</dbReference>